<keyword evidence="5" id="KW-1185">Reference proteome</keyword>
<feature type="binding site" evidence="2">
    <location>
        <begin position="464"/>
        <end position="465"/>
    </location>
    <ligand>
        <name>L-glutamate</name>
        <dbReference type="ChEBI" id="CHEBI:29985"/>
    </ligand>
</feature>
<dbReference type="GO" id="GO:0036374">
    <property type="term" value="F:glutathione hydrolase activity"/>
    <property type="evidence" value="ECO:0000318"/>
    <property type="project" value="GO_Central"/>
</dbReference>
<dbReference type="Pfam" id="PF01019">
    <property type="entry name" value="G_glu_transpept"/>
    <property type="match status" value="1"/>
</dbReference>
<dbReference type="PRINTS" id="PR01210">
    <property type="entry name" value="GGTRANSPTASE"/>
</dbReference>
<dbReference type="NCBIfam" id="TIGR00066">
    <property type="entry name" value="g_glut_trans"/>
    <property type="match status" value="1"/>
</dbReference>
<dbReference type="HOGENOM" id="CLU_014813_4_3_1"/>
<dbReference type="RefSeq" id="XP_002290326.1">
    <property type="nucleotide sequence ID" value="XM_002290290.1"/>
</dbReference>
<dbReference type="GO" id="GO:0005886">
    <property type="term" value="C:plasma membrane"/>
    <property type="evidence" value="ECO:0000318"/>
    <property type="project" value="GO_Central"/>
</dbReference>
<dbReference type="Gene3D" id="3.60.20.40">
    <property type="match status" value="1"/>
</dbReference>
<dbReference type="EMBL" id="CM000642">
    <property type="protein sequence ID" value="EED92078.1"/>
    <property type="molecule type" value="Genomic_DNA"/>
</dbReference>
<feature type="binding site" evidence="2">
    <location>
        <begin position="412"/>
        <end position="414"/>
    </location>
    <ligand>
        <name>L-glutamate</name>
        <dbReference type="ChEBI" id="CHEBI:29985"/>
    </ligand>
</feature>
<organism evidence="4 5">
    <name type="scientific">Thalassiosira pseudonana</name>
    <name type="common">Marine diatom</name>
    <name type="synonym">Cyclotella nana</name>
    <dbReference type="NCBI Taxonomy" id="35128"/>
    <lineage>
        <taxon>Eukaryota</taxon>
        <taxon>Sar</taxon>
        <taxon>Stramenopiles</taxon>
        <taxon>Ochrophyta</taxon>
        <taxon>Bacillariophyta</taxon>
        <taxon>Coscinodiscophyceae</taxon>
        <taxon>Thalassiosirophycidae</taxon>
        <taxon>Thalassiosirales</taxon>
        <taxon>Thalassiosiraceae</taxon>
        <taxon>Thalassiosira</taxon>
    </lineage>
</organism>
<dbReference type="SUPFAM" id="SSF56235">
    <property type="entry name" value="N-terminal nucleophile aminohydrolases (Ntn hydrolases)"/>
    <property type="match status" value="1"/>
</dbReference>
<dbReference type="MEROPS" id="T03.008"/>
<dbReference type="PANTHER" id="PTHR11686">
    <property type="entry name" value="GAMMA GLUTAMYL TRANSPEPTIDASE"/>
    <property type="match status" value="1"/>
</dbReference>
<dbReference type="InterPro" id="IPR043138">
    <property type="entry name" value="GGT_lsub"/>
</dbReference>
<evidence type="ECO:0000256" key="1">
    <source>
        <dbReference type="PIRSR" id="PIRSR600101-1"/>
    </source>
</evidence>
<evidence type="ECO:0000313" key="4">
    <source>
        <dbReference type="EMBL" id="EED92078.1"/>
    </source>
</evidence>
<feature type="binding site" evidence="2">
    <location>
        <position position="110"/>
    </location>
    <ligand>
        <name>L-glutamate</name>
        <dbReference type="ChEBI" id="CHEBI:29985"/>
    </ligand>
</feature>
<dbReference type="Gene3D" id="1.10.246.130">
    <property type="match status" value="1"/>
</dbReference>
<dbReference type="GO" id="GO:0006751">
    <property type="term" value="P:glutathione catabolic process"/>
    <property type="evidence" value="ECO:0000318"/>
    <property type="project" value="GO_Central"/>
</dbReference>
<dbReference type="GO" id="GO:0103068">
    <property type="term" value="F:leukotriene C4 gamma-glutamyl transferase activity"/>
    <property type="evidence" value="ECO:0007669"/>
    <property type="project" value="UniProtKB-EC"/>
</dbReference>
<keyword evidence="4" id="KW-0808">Transferase</keyword>
<dbReference type="STRING" id="35128.B8C386"/>
<keyword evidence="4" id="KW-0012">Acyltransferase</keyword>
<protein>
    <submittedName>
        <fullName evidence="4">Gamma-glutamyltransferase</fullName>
        <ecNumber evidence="4">2.3.2.2</ecNumber>
    </submittedName>
</protein>
<feature type="chain" id="PRO_5002868978" evidence="3">
    <location>
        <begin position="31"/>
        <end position="587"/>
    </location>
</feature>
<evidence type="ECO:0000313" key="5">
    <source>
        <dbReference type="Proteomes" id="UP000001449"/>
    </source>
</evidence>
<gene>
    <name evidence="4" type="ORF">THAPSDRAFT_262573</name>
</gene>
<feature type="binding site" evidence="2">
    <location>
        <position position="436"/>
    </location>
    <ligand>
        <name>L-glutamate</name>
        <dbReference type="ChEBI" id="CHEBI:29985"/>
    </ligand>
</feature>
<name>B8C386_THAPS</name>
<dbReference type="PANTHER" id="PTHR11686:SF9">
    <property type="entry name" value="RE13973P"/>
    <property type="match status" value="1"/>
</dbReference>
<dbReference type="KEGG" id="tps:THAPSDRAFT_262573"/>
<dbReference type="InterPro" id="IPR043137">
    <property type="entry name" value="GGT_ssub_C"/>
</dbReference>
<dbReference type="OMA" id="GFMLVHL"/>
<feature type="non-terminal residue" evidence="4">
    <location>
        <position position="1"/>
    </location>
</feature>
<dbReference type="InParanoid" id="B8C386"/>
<reference evidence="4 5" key="1">
    <citation type="journal article" date="2004" name="Science">
        <title>The genome of the diatom Thalassiosira pseudonana: ecology, evolution, and metabolism.</title>
        <authorList>
            <person name="Armbrust E.V."/>
            <person name="Berges J.A."/>
            <person name="Bowler C."/>
            <person name="Green B.R."/>
            <person name="Martinez D."/>
            <person name="Putnam N.H."/>
            <person name="Zhou S."/>
            <person name="Allen A.E."/>
            <person name="Apt K.E."/>
            <person name="Bechner M."/>
            <person name="Brzezinski M.A."/>
            <person name="Chaal B.K."/>
            <person name="Chiovitti A."/>
            <person name="Davis A.K."/>
            <person name="Demarest M.S."/>
            <person name="Detter J.C."/>
            <person name="Glavina T."/>
            <person name="Goodstein D."/>
            <person name="Hadi M.Z."/>
            <person name="Hellsten U."/>
            <person name="Hildebrand M."/>
            <person name="Jenkins B.D."/>
            <person name="Jurka J."/>
            <person name="Kapitonov V.V."/>
            <person name="Kroger N."/>
            <person name="Lau W.W."/>
            <person name="Lane T.W."/>
            <person name="Larimer F.W."/>
            <person name="Lippmeier J.C."/>
            <person name="Lucas S."/>
            <person name="Medina M."/>
            <person name="Montsant A."/>
            <person name="Obornik M."/>
            <person name="Parker M.S."/>
            <person name="Palenik B."/>
            <person name="Pazour G.J."/>
            <person name="Richardson P.M."/>
            <person name="Rynearson T.A."/>
            <person name="Saito M.A."/>
            <person name="Schwartz D.C."/>
            <person name="Thamatrakoln K."/>
            <person name="Valentin K."/>
            <person name="Vardi A."/>
            <person name="Wilkerson F.P."/>
            <person name="Rokhsar D.S."/>
        </authorList>
    </citation>
    <scope>NUCLEOTIDE SEQUENCE [LARGE SCALE GENOMIC DNA]</scope>
    <source>
        <strain evidence="4 5">CCMP1335</strain>
    </source>
</reference>
<evidence type="ECO:0000256" key="2">
    <source>
        <dbReference type="PIRSR" id="PIRSR600101-2"/>
    </source>
</evidence>
<dbReference type="Proteomes" id="UP000001449">
    <property type="component" value="Chromosome 5"/>
</dbReference>
<dbReference type="eggNOG" id="KOG2410">
    <property type="taxonomic scope" value="Eukaryota"/>
</dbReference>
<proteinExistence type="predicted"/>
<keyword evidence="3" id="KW-0732">Signal</keyword>
<dbReference type="InterPro" id="IPR029055">
    <property type="entry name" value="Ntn_hydrolases_N"/>
</dbReference>
<dbReference type="PaxDb" id="35128-Thaps262573"/>
<feature type="signal peptide" evidence="3">
    <location>
        <begin position="1"/>
        <end position="30"/>
    </location>
</feature>
<dbReference type="InterPro" id="IPR000101">
    <property type="entry name" value="GGT_peptidase"/>
</dbReference>
<dbReference type="AlphaFoldDB" id="B8C386"/>
<dbReference type="EC" id="2.3.2.2" evidence="4"/>
<evidence type="ECO:0000256" key="3">
    <source>
        <dbReference type="SAM" id="SignalP"/>
    </source>
</evidence>
<sequence>TTIGQLCLQCFSGLLLHLLLLLFPSHRVQAAVDGVTHGAVATDHPICSEIGVYILQKQNGNAADAAVASALCLGVVNPTSSSLGGGAFILDARTTTHTSNGKVTEFIDCRETAPQNSSYDMFETLPPEASLLGGLAIAIPGELRGLELLHYRHGSLPWEEIVRPAMELARDGFIVASHLATGIQEKEEYIRSLPNLAYMLSKENDGVTLLKEGDLMIQQQLGMTLAAVMHGGADALYKGDRSATLAKDIQDAGGVITQSDIANYRPVLRDPLISRNIKGYTVVGAPPPSSGGGVIIGALRFLSGYATPFASLADTLSKHRYVEACRHAFAIRMSLSDPKFAREENADAINDLISGDYIGSLRNVTMDDDVLRLSQYGGMKWAQLKDTEGKDHGTTSLSVVDKDRNTVVITSSINLEFGSKVYSPSTGLILNNQMDDFATPGRADYFGLHPSESNYISPGKRALSSMSPTMVFCDGSNGDMGDLVLSLGGSGGPKIITACLQTILNFAFIGMPLYDAVSSARIHNQLLYHGAAGSNIEKRTRISLEKRGHKLIPSDFLGAVQAVSVDVETDTLTAVSDVRKQGMPAGY</sequence>
<reference evidence="4 5" key="2">
    <citation type="journal article" date="2008" name="Nature">
        <title>The Phaeodactylum genome reveals the evolutionary history of diatom genomes.</title>
        <authorList>
            <person name="Bowler C."/>
            <person name="Allen A.E."/>
            <person name="Badger J.H."/>
            <person name="Grimwood J."/>
            <person name="Jabbari K."/>
            <person name="Kuo A."/>
            <person name="Maheswari U."/>
            <person name="Martens C."/>
            <person name="Maumus F."/>
            <person name="Otillar R.P."/>
            <person name="Rayko E."/>
            <person name="Salamov A."/>
            <person name="Vandepoele K."/>
            <person name="Beszteri B."/>
            <person name="Gruber A."/>
            <person name="Heijde M."/>
            <person name="Katinka M."/>
            <person name="Mock T."/>
            <person name="Valentin K."/>
            <person name="Verret F."/>
            <person name="Berges J.A."/>
            <person name="Brownlee C."/>
            <person name="Cadoret J.P."/>
            <person name="Chiovitti A."/>
            <person name="Choi C.J."/>
            <person name="Coesel S."/>
            <person name="De Martino A."/>
            <person name="Detter J.C."/>
            <person name="Durkin C."/>
            <person name="Falciatore A."/>
            <person name="Fournet J."/>
            <person name="Haruta M."/>
            <person name="Huysman M.J."/>
            <person name="Jenkins B.D."/>
            <person name="Jiroutova K."/>
            <person name="Jorgensen R.E."/>
            <person name="Joubert Y."/>
            <person name="Kaplan A."/>
            <person name="Kroger N."/>
            <person name="Kroth P.G."/>
            <person name="La Roche J."/>
            <person name="Lindquist E."/>
            <person name="Lommer M."/>
            <person name="Martin-Jezequel V."/>
            <person name="Lopez P.J."/>
            <person name="Lucas S."/>
            <person name="Mangogna M."/>
            <person name="McGinnis K."/>
            <person name="Medlin L.K."/>
            <person name="Montsant A."/>
            <person name="Oudot-Le Secq M.P."/>
            <person name="Napoli C."/>
            <person name="Obornik M."/>
            <person name="Parker M.S."/>
            <person name="Petit J.L."/>
            <person name="Porcel B.M."/>
            <person name="Poulsen N."/>
            <person name="Robison M."/>
            <person name="Rychlewski L."/>
            <person name="Rynearson T.A."/>
            <person name="Schmutz J."/>
            <person name="Shapiro H."/>
            <person name="Siaut M."/>
            <person name="Stanley M."/>
            <person name="Sussman M.R."/>
            <person name="Taylor A.R."/>
            <person name="Vardi A."/>
            <person name="von Dassow P."/>
            <person name="Vyverman W."/>
            <person name="Willis A."/>
            <person name="Wyrwicz L.S."/>
            <person name="Rokhsar D.S."/>
            <person name="Weissenbach J."/>
            <person name="Armbrust E.V."/>
            <person name="Green B.R."/>
            <person name="Van de Peer Y."/>
            <person name="Grigoriev I.V."/>
        </authorList>
    </citation>
    <scope>NUCLEOTIDE SEQUENCE [LARGE SCALE GENOMIC DNA]</scope>
    <source>
        <strain evidence="4 5">CCMP1335</strain>
    </source>
</reference>
<feature type="binding site" evidence="2">
    <location>
        <position position="492"/>
    </location>
    <ligand>
        <name>L-glutamate</name>
        <dbReference type="ChEBI" id="CHEBI:29985"/>
    </ligand>
</feature>
<feature type="active site" description="Nucleophile" evidence="1">
    <location>
        <position position="394"/>
    </location>
</feature>
<accession>B8C386</accession>
<dbReference type="GeneID" id="7447209"/>